<dbReference type="Proteomes" id="UP000663882">
    <property type="component" value="Unassembled WGS sequence"/>
</dbReference>
<protein>
    <submittedName>
        <fullName evidence="1">Uncharacterized protein</fullName>
    </submittedName>
</protein>
<dbReference type="AlphaFoldDB" id="A0A814XPW8"/>
<evidence type="ECO:0000313" key="2">
    <source>
        <dbReference type="Proteomes" id="UP000663882"/>
    </source>
</evidence>
<reference evidence="1" key="1">
    <citation type="submission" date="2021-02" db="EMBL/GenBank/DDBJ databases">
        <authorList>
            <person name="Nowell W R."/>
        </authorList>
    </citation>
    <scope>NUCLEOTIDE SEQUENCE</scope>
</reference>
<comment type="caution">
    <text evidence="1">The sequence shown here is derived from an EMBL/GenBank/DDBJ whole genome shotgun (WGS) entry which is preliminary data.</text>
</comment>
<proteinExistence type="predicted"/>
<dbReference type="EMBL" id="CAJNOO010001932">
    <property type="protein sequence ID" value="CAF1216677.1"/>
    <property type="molecule type" value="Genomic_DNA"/>
</dbReference>
<gene>
    <name evidence="1" type="ORF">RFH988_LOCUS25416</name>
</gene>
<accession>A0A814XPW8</accession>
<feature type="non-terminal residue" evidence="1">
    <location>
        <position position="53"/>
    </location>
</feature>
<evidence type="ECO:0000313" key="1">
    <source>
        <dbReference type="EMBL" id="CAF1216677.1"/>
    </source>
</evidence>
<sequence>MFIALKVNLFWINKHTEISNGLEGFCRDTLVTCGADDTDRCGTLSFCVNELNN</sequence>
<name>A0A814XPW8_9BILA</name>
<organism evidence="1 2">
    <name type="scientific">Rotaria sordida</name>
    <dbReference type="NCBI Taxonomy" id="392033"/>
    <lineage>
        <taxon>Eukaryota</taxon>
        <taxon>Metazoa</taxon>
        <taxon>Spiralia</taxon>
        <taxon>Gnathifera</taxon>
        <taxon>Rotifera</taxon>
        <taxon>Eurotatoria</taxon>
        <taxon>Bdelloidea</taxon>
        <taxon>Philodinida</taxon>
        <taxon>Philodinidae</taxon>
        <taxon>Rotaria</taxon>
    </lineage>
</organism>